<feature type="binding site" description="covalent" evidence="8">
    <location>
        <position position="133"/>
    </location>
    <ligand>
        <name>heme c</name>
        <dbReference type="ChEBI" id="CHEBI:61717"/>
        <label>2</label>
    </ligand>
</feature>
<dbReference type="PANTHER" id="PTHR33751:SF9">
    <property type="entry name" value="CYTOCHROME C4"/>
    <property type="match status" value="1"/>
</dbReference>
<evidence type="ECO:0000256" key="3">
    <source>
        <dbReference type="ARBA" id="ARBA00022617"/>
    </source>
</evidence>
<evidence type="ECO:0000256" key="5">
    <source>
        <dbReference type="ARBA" id="ARBA00022764"/>
    </source>
</evidence>
<feature type="binding site" description="axial binding residue" evidence="9">
    <location>
        <position position="79"/>
    </location>
    <ligand>
        <name>heme c</name>
        <dbReference type="ChEBI" id="CHEBI:61717"/>
        <label>1</label>
    </ligand>
    <ligandPart>
        <name>Fe</name>
        <dbReference type="ChEBI" id="CHEBI:18248"/>
    </ligandPart>
</feature>
<dbReference type="SUPFAM" id="SSF46626">
    <property type="entry name" value="Cytochrome c"/>
    <property type="match status" value="2"/>
</dbReference>
<dbReference type="InterPro" id="IPR036909">
    <property type="entry name" value="Cyt_c-like_dom_sf"/>
</dbReference>
<protein>
    <submittedName>
        <fullName evidence="12">Cytochrome c4</fullName>
    </submittedName>
</protein>
<comment type="PTM">
    <text evidence="8">Binds 2 heme c groups covalently per subunit.</text>
</comment>
<feature type="chain" id="PRO_5016893058" evidence="10">
    <location>
        <begin position="23"/>
        <end position="203"/>
    </location>
</feature>
<evidence type="ECO:0000256" key="10">
    <source>
        <dbReference type="SAM" id="SignalP"/>
    </source>
</evidence>
<sequence>MNFKSLLALFGLTVGLNATAIAADLKAGEETAGAICAGCHMPDGNSVVDMFPKLAGQHAQYLTKQLKDYKSGARTDDTMTGMAATLATDDDIENVAAFFASKEGTVATADDAKVALGKAIYRGGNTTTHLPACMGCHGTNGSGNPAAKFPALAGQHATYTINQLNAFRDGKRANDSNHMMRFVANKMTVAEIEAVANYIAQLK</sequence>
<comment type="subcellular location">
    <subcellularLocation>
        <location evidence="1">Periplasm</location>
    </subcellularLocation>
</comment>
<feature type="domain" description="Cytochrome c" evidence="11">
    <location>
        <begin position="112"/>
        <end position="203"/>
    </location>
</feature>
<dbReference type="PANTHER" id="PTHR33751">
    <property type="entry name" value="CBB3-TYPE CYTOCHROME C OXIDASE SUBUNIT FIXP"/>
    <property type="match status" value="1"/>
</dbReference>
<dbReference type="GO" id="GO:0009055">
    <property type="term" value="F:electron transfer activity"/>
    <property type="evidence" value="ECO:0007669"/>
    <property type="project" value="InterPro"/>
</dbReference>
<evidence type="ECO:0000313" key="12">
    <source>
        <dbReference type="EMBL" id="RDH82664.1"/>
    </source>
</evidence>
<reference evidence="12 13" key="1">
    <citation type="journal article" date="2018" name="ISME J.">
        <title>Endosymbiont genomes yield clues of tubeworm success.</title>
        <authorList>
            <person name="Li Y."/>
            <person name="Liles M.R."/>
            <person name="Halanych K.M."/>
        </authorList>
    </citation>
    <scope>NUCLEOTIDE SEQUENCE [LARGE SCALE GENOMIC DNA]</scope>
    <source>
        <strain evidence="12">A1464</strain>
    </source>
</reference>
<dbReference type="Proteomes" id="UP000254266">
    <property type="component" value="Unassembled WGS sequence"/>
</dbReference>
<name>A0A370DE54_9GAMM</name>
<organism evidence="12 13">
    <name type="scientific">endosymbiont of Galathealinum brachiosum</name>
    <dbReference type="NCBI Taxonomy" id="2200906"/>
    <lineage>
        <taxon>Bacteria</taxon>
        <taxon>Pseudomonadati</taxon>
        <taxon>Pseudomonadota</taxon>
        <taxon>Gammaproteobacteria</taxon>
        <taxon>sulfur-oxidizing symbionts</taxon>
    </lineage>
</organism>
<evidence type="ECO:0000256" key="6">
    <source>
        <dbReference type="ARBA" id="ARBA00022982"/>
    </source>
</evidence>
<keyword evidence="13" id="KW-1185">Reference proteome</keyword>
<dbReference type="PIRSF" id="PIRSF000005">
    <property type="entry name" value="Cytochrome_c4"/>
    <property type="match status" value="1"/>
</dbReference>
<evidence type="ECO:0000256" key="8">
    <source>
        <dbReference type="PIRSR" id="PIRSR000005-1"/>
    </source>
</evidence>
<feature type="domain" description="Cytochrome c" evidence="11">
    <location>
        <begin position="23"/>
        <end position="103"/>
    </location>
</feature>
<accession>A0A370DE54</accession>
<dbReference type="InterPro" id="IPR050597">
    <property type="entry name" value="Cytochrome_c_Oxidase_Subunit"/>
</dbReference>
<feature type="binding site" description="axial binding residue" evidence="9">
    <location>
        <position position="137"/>
    </location>
    <ligand>
        <name>heme c</name>
        <dbReference type="ChEBI" id="CHEBI:61717"/>
        <label>2</label>
    </ligand>
    <ligandPart>
        <name>Fe</name>
        <dbReference type="ChEBI" id="CHEBI:18248"/>
    </ligandPart>
</feature>
<evidence type="ECO:0000313" key="13">
    <source>
        <dbReference type="Proteomes" id="UP000254266"/>
    </source>
</evidence>
<proteinExistence type="predicted"/>
<comment type="caution">
    <text evidence="12">The sequence shown here is derived from an EMBL/GenBank/DDBJ whole genome shotgun (WGS) entry which is preliminary data.</text>
</comment>
<feature type="signal peptide" evidence="10">
    <location>
        <begin position="1"/>
        <end position="22"/>
    </location>
</feature>
<feature type="binding site" description="covalent" evidence="8">
    <location>
        <position position="36"/>
    </location>
    <ligand>
        <name>heme c</name>
        <dbReference type="ChEBI" id="CHEBI:61717"/>
        <label>1</label>
    </ligand>
</feature>
<keyword evidence="10" id="KW-0732">Signal</keyword>
<evidence type="ECO:0000256" key="4">
    <source>
        <dbReference type="ARBA" id="ARBA00022723"/>
    </source>
</evidence>
<keyword evidence="5" id="KW-0574">Periplasm</keyword>
<dbReference type="Pfam" id="PF00034">
    <property type="entry name" value="Cytochrom_C"/>
    <property type="match status" value="2"/>
</dbReference>
<keyword evidence="3 8" id="KW-0349">Heme</keyword>
<gene>
    <name evidence="12" type="ORF">DIZ80_10315</name>
</gene>
<dbReference type="GO" id="GO:0005506">
    <property type="term" value="F:iron ion binding"/>
    <property type="evidence" value="ECO:0007669"/>
    <property type="project" value="InterPro"/>
</dbReference>
<feature type="binding site" description="covalent" evidence="8">
    <location>
        <position position="39"/>
    </location>
    <ligand>
        <name>heme c</name>
        <dbReference type="ChEBI" id="CHEBI:61717"/>
        <label>1</label>
    </ligand>
</feature>
<dbReference type="InterPro" id="IPR009056">
    <property type="entry name" value="Cyt_c-like_dom"/>
</dbReference>
<dbReference type="GO" id="GO:0020037">
    <property type="term" value="F:heme binding"/>
    <property type="evidence" value="ECO:0007669"/>
    <property type="project" value="InterPro"/>
</dbReference>
<feature type="binding site" description="axial binding residue" evidence="9">
    <location>
        <position position="40"/>
    </location>
    <ligand>
        <name>heme c</name>
        <dbReference type="ChEBI" id="CHEBI:61717"/>
        <label>1</label>
    </ligand>
    <ligandPart>
        <name>Fe</name>
        <dbReference type="ChEBI" id="CHEBI:18248"/>
    </ligandPart>
</feature>
<dbReference type="PROSITE" id="PS51007">
    <property type="entry name" value="CYTC"/>
    <property type="match status" value="2"/>
</dbReference>
<feature type="binding site" description="axial binding residue" evidence="9">
    <location>
        <position position="180"/>
    </location>
    <ligand>
        <name>heme c</name>
        <dbReference type="ChEBI" id="CHEBI:61717"/>
        <label>2</label>
    </ligand>
    <ligandPart>
        <name>Fe</name>
        <dbReference type="ChEBI" id="CHEBI:18248"/>
    </ligandPart>
</feature>
<dbReference type="AlphaFoldDB" id="A0A370DE54"/>
<dbReference type="GO" id="GO:0042597">
    <property type="term" value="C:periplasmic space"/>
    <property type="evidence" value="ECO:0007669"/>
    <property type="project" value="UniProtKB-SubCell"/>
</dbReference>
<evidence type="ECO:0000256" key="7">
    <source>
        <dbReference type="ARBA" id="ARBA00023004"/>
    </source>
</evidence>
<keyword evidence="7 9" id="KW-0408">Iron</keyword>
<evidence type="ECO:0000256" key="1">
    <source>
        <dbReference type="ARBA" id="ARBA00004418"/>
    </source>
</evidence>
<dbReference type="EMBL" id="QFXC01000011">
    <property type="protein sequence ID" value="RDH82664.1"/>
    <property type="molecule type" value="Genomic_DNA"/>
</dbReference>
<evidence type="ECO:0000256" key="9">
    <source>
        <dbReference type="PIRSR" id="PIRSR000005-2"/>
    </source>
</evidence>
<evidence type="ECO:0000256" key="2">
    <source>
        <dbReference type="ARBA" id="ARBA00022448"/>
    </source>
</evidence>
<keyword evidence="2" id="KW-0813">Transport</keyword>
<evidence type="ECO:0000259" key="11">
    <source>
        <dbReference type="PROSITE" id="PS51007"/>
    </source>
</evidence>
<dbReference type="InterPro" id="IPR024167">
    <property type="entry name" value="Cytochrome_c4-like"/>
</dbReference>
<dbReference type="Gene3D" id="1.10.760.10">
    <property type="entry name" value="Cytochrome c-like domain"/>
    <property type="match status" value="2"/>
</dbReference>
<keyword evidence="4 9" id="KW-0479">Metal-binding</keyword>
<keyword evidence="6" id="KW-0249">Electron transport</keyword>
<feature type="binding site" description="covalent" evidence="8">
    <location>
        <position position="136"/>
    </location>
    <ligand>
        <name>heme c</name>
        <dbReference type="ChEBI" id="CHEBI:61717"/>
        <label>2</label>
    </ligand>
</feature>